<feature type="non-terminal residue" evidence="2">
    <location>
        <position position="1"/>
    </location>
</feature>
<name>A0A6J4VIJ7_9BACT</name>
<reference evidence="2" key="1">
    <citation type="submission" date="2020-02" db="EMBL/GenBank/DDBJ databases">
        <authorList>
            <person name="Meier V. D."/>
        </authorList>
    </citation>
    <scope>NUCLEOTIDE SEQUENCE</scope>
    <source>
        <strain evidence="2">AVDCRST_MAG18</strain>
    </source>
</reference>
<feature type="compositionally biased region" description="Basic residues" evidence="1">
    <location>
        <begin position="95"/>
        <end position="133"/>
    </location>
</feature>
<evidence type="ECO:0000256" key="1">
    <source>
        <dbReference type="SAM" id="MobiDB-lite"/>
    </source>
</evidence>
<accession>A0A6J4VIJ7</accession>
<dbReference type="AlphaFoldDB" id="A0A6J4VIJ7"/>
<protein>
    <submittedName>
        <fullName evidence="2">Uncharacterized protein</fullName>
    </submittedName>
</protein>
<feature type="compositionally biased region" description="Basic and acidic residues" evidence="1">
    <location>
        <begin position="149"/>
        <end position="158"/>
    </location>
</feature>
<organism evidence="2">
    <name type="scientific">uncultured Thermomicrobiales bacterium</name>
    <dbReference type="NCBI Taxonomy" id="1645740"/>
    <lineage>
        <taxon>Bacteria</taxon>
        <taxon>Pseudomonadati</taxon>
        <taxon>Thermomicrobiota</taxon>
        <taxon>Thermomicrobia</taxon>
        <taxon>Thermomicrobiales</taxon>
        <taxon>environmental samples</taxon>
    </lineage>
</organism>
<feature type="region of interest" description="Disordered" evidence="1">
    <location>
        <begin position="20"/>
        <end position="165"/>
    </location>
</feature>
<evidence type="ECO:0000313" key="2">
    <source>
        <dbReference type="EMBL" id="CAA9579780.1"/>
    </source>
</evidence>
<gene>
    <name evidence="2" type="ORF">AVDCRST_MAG18-2971</name>
</gene>
<sequence length="165" mass="18030">VGYPPAAARWLQRLLPGAASRDGCARPCEQRGLPPLSGAGRDPAFVGAGLRYSPPVRAWRPVHRPPPRDRLSTPRRGGRSPPGRDLGRRDDRRARPARVRYRAARSARRGARARRRPARTGCRAARRPHRPRTHALGVGRCGGWSPAPDTDRAARGFPRDAGAGL</sequence>
<dbReference type="EMBL" id="CADCWN010000223">
    <property type="protein sequence ID" value="CAA9579780.1"/>
    <property type="molecule type" value="Genomic_DNA"/>
</dbReference>
<feature type="compositionally biased region" description="Basic and acidic residues" evidence="1">
    <location>
        <begin position="85"/>
        <end position="94"/>
    </location>
</feature>
<proteinExistence type="predicted"/>
<feature type="non-terminal residue" evidence="2">
    <location>
        <position position="165"/>
    </location>
</feature>